<dbReference type="EMBL" id="JAHLQT010017704">
    <property type="protein sequence ID" value="KAG7169263.1"/>
    <property type="molecule type" value="Genomic_DNA"/>
</dbReference>
<dbReference type="GO" id="GO:0008061">
    <property type="term" value="F:chitin binding"/>
    <property type="evidence" value="ECO:0007669"/>
    <property type="project" value="InterPro"/>
</dbReference>
<dbReference type="AlphaFoldDB" id="A0A8J5K7W4"/>
<comment type="caution">
    <text evidence="2">The sequence shown here is derived from an EMBL/GenBank/DDBJ whole genome shotgun (WGS) entry which is preliminary data.</text>
</comment>
<sequence length="317" mass="35681">MSQYLLVGIIHMSLHQVIVSTAQNLSSLCLEEGRFPHPRECGGYVECVAGGVGSGLFPRVYKCPGGSYHPRLARCVVNKQVPRCSGDKTEYFSRRRELAPVVTVEAPVRSPRHDHLCEGGAGFACASCIHSMVCAGDEAFLQSCPPSTRCIYNNKFPKGVCYPHPSRHQCVCHDKQRVLQDPYDSTAFLLCHTNNPDPEIIYCSHQHEFDADTGKCIVIPIFPSCTASGVFSLPEKCRWFYTCVQDGSNQWQQHHSRCPSHHHVYSQVLGKCTNRDTLPLEDPCSKKHRKISQYRCTFWQVLLVFFFPHKIGAICYS</sequence>
<name>A0A8J5K7W4_HOMAM</name>
<dbReference type="Proteomes" id="UP000747542">
    <property type="component" value="Unassembled WGS sequence"/>
</dbReference>
<dbReference type="SMART" id="SM00494">
    <property type="entry name" value="ChtBD2"/>
    <property type="match status" value="2"/>
</dbReference>
<dbReference type="InterPro" id="IPR002557">
    <property type="entry name" value="Chitin-bd_dom"/>
</dbReference>
<proteinExistence type="predicted"/>
<organism evidence="2 3">
    <name type="scientific">Homarus americanus</name>
    <name type="common">American lobster</name>
    <dbReference type="NCBI Taxonomy" id="6706"/>
    <lineage>
        <taxon>Eukaryota</taxon>
        <taxon>Metazoa</taxon>
        <taxon>Ecdysozoa</taxon>
        <taxon>Arthropoda</taxon>
        <taxon>Crustacea</taxon>
        <taxon>Multicrustacea</taxon>
        <taxon>Malacostraca</taxon>
        <taxon>Eumalacostraca</taxon>
        <taxon>Eucarida</taxon>
        <taxon>Decapoda</taxon>
        <taxon>Pleocyemata</taxon>
        <taxon>Astacidea</taxon>
        <taxon>Nephropoidea</taxon>
        <taxon>Nephropidae</taxon>
        <taxon>Homarus</taxon>
    </lineage>
</organism>
<reference evidence="2" key="1">
    <citation type="journal article" date="2021" name="Sci. Adv.">
        <title>The American lobster genome reveals insights on longevity, neural, and immune adaptations.</title>
        <authorList>
            <person name="Polinski J.M."/>
            <person name="Zimin A.V."/>
            <person name="Clark K.F."/>
            <person name="Kohn A.B."/>
            <person name="Sadowski N."/>
            <person name="Timp W."/>
            <person name="Ptitsyn A."/>
            <person name="Khanna P."/>
            <person name="Romanova D.Y."/>
            <person name="Williams P."/>
            <person name="Greenwood S.J."/>
            <person name="Moroz L.L."/>
            <person name="Walt D.R."/>
            <person name="Bodnar A.G."/>
        </authorList>
    </citation>
    <scope>NUCLEOTIDE SEQUENCE</scope>
    <source>
        <strain evidence="2">GMGI-L3</strain>
    </source>
</reference>
<evidence type="ECO:0000313" key="3">
    <source>
        <dbReference type="Proteomes" id="UP000747542"/>
    </source>
</evidence>
<feature type="domain" description="Chitin-binding type-2" evidence="1">
    <location>
        <begin position="26"/>
        <end position="86"/>
    </location>
</feature>
<dbReference type="Pfam" id="PF01607">
    <property type="entry name" value="CBM_14"/>
    <property type="match status" value="1"/>
</dbReference>
<accession>A0A8J5K7W4</accession>
<dbReference type="OrthoDB" id="6368322at2759"/>
<evidence type="ECO:0000259" key="1">
    <source>
        <dbReference type="PROSITE" id="PS50940"/>
    </source>
</evidence>
<keyword evidence="3" id="KW-1185">Reference proteome</keyword>
<protein>
    <submittedName>
        <fullName evidence="2">Putative Chitin binding Peritrophin-A domain-containing protein 30</fullName>
    </submittedName>
</protein>
<evidence type="ECO:0000313" key="2">
    <source>
        <dbReference type="EMBL" id="KAG7169263.1"/>
    </source>
</evidence>
<gene>
    <name evidence="2" type="ORF">Hamer_G020956</name>
</gene>
<dbReference type="PROSITE" id="PS50940">
    <property type="entry name" value="CHIT_BIND_II"/>
    <property type="match status" value="1"/>
</dbReference>
<dbReference type="GO" id="GO:0005576">
    <property type="term" value="C:extracellular region"/>
    <property type="evidence" value="ECO:0007669"/>
    <property type="project" value="InterPro"/>
</dbReference>